<organism evidence="2 3">
    <name type="scientific">Lucilia cuprina</name>
    <name type="common">Green bottle fly</name>
    <name type="synonym">Australian sheep blowfly</name>
    <dbReference type="NCBI Taxonomy" id="7375"/>
    <lineage>
        <taxon>Eukaryota</taxon>
        <taxon>Metazoa</taxon>
        <taxon>Ecdysozoa</taxon>
        <taxon>Arthropoda</taxon>
        <taxon>Hexapoda</taxon>
        <taxon>Insecta</taxon>
        <taxon>Pterygota</taxon>
        <taxon>Neoptera</taxon>
        <taxon>Endopterygota</taxon>
        <taxon>Diptera</taxon>
        <taxon>Brachycera</taxon>
        <taxon>Muscomorpha</taxon>
        <taxon>Oestroidea</taxon>
        <taxon>Calliphoridae</taxon>
        <taxon>Luciliinae</taxon>
        <taxon>Lucilia</taxon>
    </lineage>
</organism>
<keyword evidence="3" id="KW-1185">Reference proteome</keyword>
<dbReference type="Pfam" id="PF15860">
    <property type="entry name" value="DUF4728"/>
    <property type="match status" value="1"/>
</dbReference>
<comment type="caution">
    <text evidence="2">The sequence shown here is derived from an EMBL/GenBank/DDBJ whole genome shotgun (WGS) entry which is preliminary data.</text>
</comment>
<dbReference type="OMA" id="PWLINTY"/>
<feature type="transmembrane region" description="Helical" evidence="1">
    <location>
        <begin position="114"/>
        <end position="134"/>
    </location>
</feature>
<name>A0A0L0CMA4_LUCCU</name>
<evidence type="ECO:0000313" key="2">
    <source>
        <dbReference type="EMBL" id="KNC32599.1"/>
    </source>
</evidence>
<proteinExistence type="predicted"/>
<reference evidence="2 3" key="1">
    <citation type="journal article" date="2015" name="Nat. Commun.">
        <title>Lucilia cuprina genome unlocks parasitic fly biology to underpin future interventions.</title>
        <authorList>
            <person name="Anstead C.A."/>
            <person name="Korhonen P.K."/>
            <person name="Young N.D."/>
            <person name="Hall R.S."/>
            <person name="Jex A.R."/>
            <person name="Murali S.C."/>
            <person name="Hughes D.S."/>
            <person name="Lee S.F."/>
            <person name="Perry T."/>
            <person name="Stroehlein A.J."/>
            <person name="Ansell B.R."/>
            <person name="Breugelmans B."/>
            <person name="Hofmann A."/>
            <person name="Qu J."/>
            <person name="Dugan S."/>
            <person name="Lee S.L."/>
            <person name="Chao H."/>
            <person name="Dinh H."/>
            <person name="Han Y."/>
            <person name="Doddapaneni H.V."/>
            <person name="Worley K.C."/>
            <person name="Muzny D.M."/>
            <person name="Ioannidis P."/>
            <person name="Waterhouse R.M."/>
            <person name="Zdobnov E.M."/>
            <person name="James P.J."/>
            <person name="Bagnall N.H."/>
            <person name="Kotze A.C."/>
            <person name="Gibbs R.A."/>
            <person name="Richards S."/>
            <person name="Batterham P."/>
            <person name="Gasser R.B."/>
        </authorList>
    </citation>
    <scope>NUCLEOTIDE SEQUENCE [LARGE SCALE GENOMIC DNA]</scope>
    <source>
        <strain evidence="2 3">LS</strain>
        <tissue evidence="2">Full body</tissue>
    </source>
</reference>
<feature type="transmembrane region" description="Helical" evidence="1">
    <location>
        <begin position="79"/>
        <end position="102"/>
    </location>
</feature>
<keyword evidence="1" id="KW-1133">Transmembrane helix</keyword>
<accession>A0A0L0CMA4</accession>
<evidence type="ECO:0000313" key="3">
    <source>
        <dbReference type="Proteomes" id="UP000037069"/>
    </source>
</evidence>
<dbReference type="EMBL" id="JRES01000301">
    <property type="protein sequence ID" value="KNC32599.1"/>
    <property type="molecule type" value="Genomic_DNA"/>
</dbReference>
<feature type="transmembrane region" description="Helical" evidence="1">
    <location>
        <begin position="154"/>
        <end position="174"/>
    </location>
</feature>
<keyword evidence="1" id="KW-0812">Transmembrane</keyword>
<feature type="transmembrane region" description="Helical" evidence="1">
    <location>
        <begin position="12"/>
        <end position="37"/>
    </location>
</feature>
<dbReference type="InterPro" id="IPR031720">
    <property type="entry name" value="DUF4728"/>
</dbReference>
<protein>
    <submittedName>
        <fullName evidence="2">Uncharacterized protein</fullName>
    </submittedName>
</protein>
<sequence>MKRFSCCLNLRNLGFSIAALDILLSLTVLILCSYYLYRDYFNLTNWAVASYENVKIIDPLSNMLSSVVDYVLLHNFPDAFYVVMSIILWIKSLINFILASLLIDGIRKKRTICIAPWLINTIISVLVEVTTYIFMEMKYNEIDAATDKRIVRSILFGIFIMFNIMFTFAIYWLCKFLKLQRQENQVLQDSIVEASGIFQHVKV</sequence>
<gene>
    <name evidence="2" type="ORF">FF38_13118</name>
</gene>
<dbReference type="AlphaFoldDB" id="A0A0L0CMA4"/>
<evidence type="ECO:0000256" key="1">
    <source>
        <dbReference type="SAM" id="Phobius"/>
    </source>
</evidence>
<keyword evidence="1" id="KW-0472">Membrane</keyword>
<dbReference type="OrthoDB" id="7914534at2759"/>
<dbReference type="Proteomes" id="UP000037069">
    <property type="component" value="Unassembled WGS sequence"/>
</dbReference>